<keyword evidence="1" id="KW-0812">Transmembrane</keyword>
<accession>A0ABW5Y114</accession>
<keyword evidence="3" id="KW-1185">Reference proteome</keyword>
<feature type="transmembrane region" description="Helical" evidence="1">
    <location>
        <begin position="55"/>
        <end position="71"/>
    </location>
</feature>
<name>A0ABW5Y114_9BACL</name>
<reference evidence="3" key="1">
    <citation type="journal article" date="2019" name="Int. J. Syst. Evol. Microbiol.">
        <title>The Global Catalogue of Microorganisms (GCM) 10K type strain sequencing project: providing services to taxonomists for standard genome sequencing and annotation.</title>
        <authorList>
            <consortium name="The Broad Institute Genomics Platform"/>
            <consortium name="The Broad Institute Genome Sequencing Center for Infectious Disease"/>
            <person name="Wu L."/>
            <person name="Ma J."/>
        </authorList>
    </citation>
    <scope>NUCLEOTIDE SEQUENCE [LARGE SCALE GENOMIC DNA]</scope>
    <source>
        <strain evidence="3">KCTC 33522</strain>
    </source>
</reference>
<organism evidence="2 3">
    <name type="scientific">Kurthia populi</name>
    <dbReference type="NCBI Taxonomy" id="1562132"/>
    <lineage>
        <taxon>Bacteria</taxon>
        <taxon>Bacillati</taxon>
        <taxon>Bacillota</taxon>
        <taxon>Bacilli</taxon>
        <taxon>Bacillales</taxon>
        <taxon>Caryophanaceae</taxon>
        <taxon>Kurthia</taxon>
    </lineage>
</organism>
<sequence length="100" mass="10984">MKNVGWGTLSPLFVLVGLILSISVGTHEAYGDKIIRMLGLDVWSNGDDGVHYTLYYLFIFYIPALILGLKFKEHFGATLGKNLSLCIVAILSVTILLVVI</sequence>
<dbReference type="EMBL" id="JBHUOR010000089">
    <property type="protein sequence ID" value="MFD2868992.1"/>
    <property type="molecule type" value="Genomic_DNA"/>
</dbReference>
<feature type="transmembrane region" description="Helical" evidence="1">
    <location>
        <begin position="83"/>
        <end position="99"/>
    </location>
</feature>
<comment type="caution">
    <text evidence="2">The sequence shown here is derived from an EMBL/GenBank/DDBJ whole genome shotgun (WGS) entry which is preliminary data.</text>
</comment>
<evidence type="ECO:0000313" key="3">
    <source>
        <dbReference type="Proteomes" id="UP001597568"/>
    </source>
</evidence>
<keyword evidence="1" id="KW-0472">Membrane</keyword>
<dbReference type="Proteomes" id="UP001597568">
    <property type="component" value="Unassembled WGS sequence"/>
</dbReference>
<dbReference type="RefSeq" id="WP_380147850.1">
    <property type="nucleotide sequence ID" value="NZ_JBHUOR010000089.1"/>
</dbReference>
<gene>
    <name evidence="2" type="ORF">ACFSY7_10840</name>
</gene>
<evidence type="ECO:0000256" key="1">
    <source>
        <dbReference type="SAM" id="Phobius"/>
    </source>
</evidence>
<protein>
    <submittedName>
        <fullName evidence="2">Uncharacterized protein</fullName>
    </submittedName>
</protein>
<evidence type="ECO:0000313" key="2">
    <source>
        <dbReference type="EMBL" id="MFD2868992.1"/>
    </source>
</evidence>
<keyword evidence="1" id="KW-1133">Transmembrane helix</keyword>
<proteinExistence type="predicted"/>